<comment type="caution">
    <text evidence="2">The sequence shown here is derived from an EMBL/GenBank/DDBJ whole genome shotgun (WGS) entry which is preliminary data.</text>
</comment>
<feature type="compositionally biased region" description="Polar residues" evidence="1">
    <location>
        <begin position="152"/>
        <end position="166"/>
    </location>
</feature>
<reference evidence="2" key="1">
    <citation type="journal article" date="2023" name="Mol. Phylogenet. Evol.">
        <title>Genome-scale phylogeny and comparative genomics of the fungal order Sordariales.</title>
        <authorList>
            <person name="Hensen N."/>
            <person name="Bonometti L."/>
            <person name="Westerberg I."/>
            <person name="Brannstrom I.O."/>
            <person name="Guillou S."/>
            <person name="Cros-Aarteil S."/>
            <person name="Calhoun S."/>
            <person name="Haridas S."/>
            <person name="Kuo A."/>
            <person name="Mondo S."/>
            <person name="Pangilinan J."/>
            <person name="Riley R."/>
            <person name="LaButti K."/>
            <person name="Andreopoulos B."/>
            <person name="Lipzen A."/>
            <person name="Chen C."/>
            <person name="Yan M."/>
            <person name="Daum C."/>
            <person name="Ng V."/>
            <person name="Clum A."/>
            <person name="Steindorff A."/>
            <person name="Ohm R.A."/>
            <person name="Martin F."/>
            <person name="Silar P."/>
            <person name="Natvig D.O."/>
            <person name="Lalanne C."/>
            <person name="Gautier V."/>
            <person name="Ament-Velasquez S.L."/>
            <person name="Kruys A."/>
            <person name="Hutchinson M.I."/>
            <person name="Powell A.J."/>
            <person name="Barry K."/>
            <person name="Miller A.N."/>
            <person name="Grigoriev I.V."/>
            <person name="Debuchy R."/>
            <person name="Gladieux P."/>
            <person name="Hiltunen Thoren M."/>
            <person name="Johannesson H."/>
        </authorList>
    </citation>
    <scope>NUCLEOTIDE SEQUENCE</scope>
    <source>
        <strain evidence="2">CBS 232.78</strain>
    </source>
</reference>
<evidence type="ECO:0000313" key="2">
    <source>
        <dbReference type="EMBL" id="KAK3394716.1"/>
    </source>
</evidence>
<accession>A0AAE0U8B8</accession>
<sequence>MSEQDHSPCTVYLSVRKLNETCREPCHVEMQKNLTCGHAVLPQEEKPIPGLHAQQFSDHKQRTKISSVHRRIIMTSVQACLSIRPLLQLPIASIQSVHWRLQMKAQLSSHEGSLNPFRNIAGYLVSCCSSNPQGQLFGSRCSERSYNLDVAGTSSSGQLQTESPHTQNHRAPKRRCEFAVFGARFFRYVDRIHLDAIVGPSNAIAKRWEGSTLPFFYL</sequence>
<dbReference type="EMBL" id="JAULSW010000001">
    <property type="protein sequence ID" value="KAK3394716.1"/>
    <property type="molecule type" value="Genomic_DNA"/>
</dbReference>
<reference evidence="2" key="2">
    <citation type="submission" date="2023-06" db="EMBL/GenBank/DDBJ databases">
        <authorList>
            <consortium name="Lawrence Berkeley National Laboratory"/>
            <person name="Haridas S."/>
            <person name="Hensen N."/>
            <person name="Bonometti L."/>
            <person name="Westerberg I."/>
            <person name="Brannstrom I.O."/>
            <person name="Guillou S."/>
            <person name="Cros-Aarteil S."/>
            <person name="Calhoun S."/>
            <person name="Kuo A."/>
            <person name="Mondo S."/>
            <person name="Pangilinan J."/>
            <person name="Riley R."/>
            <person name="LaButti K."/>
            <person name="Andreopoulos B."/>
            <person name="Lipzen A."/>
            <person name="Chen C."/>
            <person name="Yanf M."/>
            <person name="Daum C."/>
            <person name="Ng V."/>
            <person name="Clum A."/>
            <person name="Steindorff A."/>
            <person name="Ohm R."/>
            <person name="Martin F."/>
            <person name="Silar P."/>
            <person name="Natvig D."/>
            <person name="Lalanne C."/>
            <person name="Gautier V."/>
            <person name="Ament-velasquez S.L."/>
            <person name="Kruys A."/>
            <person name="Hutchinson M.I."/>
            <person name="Powell A.J."/>
            <person name="Barry K."/>
            <person name="Miller A.N."/>
            <person name="Grigoriev I.V."/>
            <person name="Debuchy R."/>
            <person name="Gladieux P."/>
            <person name="Thoren M.H."/>
            <person name="Johannesson H."/>
        </authorList>
    </citation>
    <scope>NUCLEOTIDE SEQUENCE</scope>
    <source>
        <strain evidence="2">CBS 232.78</strain>
    </source>
</reference>
<proteinExistence type="predicted"/>
<name>A0AAE0U8B8_9PEZI</name>
<protein>
    <submittedName>
        <fullName evidence="2">Uncharacterized protein</fullName>
    </submittedName>
</protein>
<keyword evidence="3" id="KW-1185">Reference proteome</keyword>
<organism evidence="2 3">
    <name type="scientific">Podospora didyma</name>
    <dbReference type="NCBI Taxonomy" id="330526"/>
    <lineage>
        <taxon>Eukaryota</taxon>
        <taxon>Fungi</taxon>
        <taxon>Dikarya</taxon>
        <taxon>Ascomycota</taxon>
        <taxon>Pezizomycotina</taxon>
        <taxon>Sordariomycetes</taxon>
        <taxon>Sordariomycetidae</taxon>
        <taxon>Sordariales</taxon>
        <taxon>Podosporaceae</taxon>
        <taxon>Podospora</taxon>
    </lineage>
</organism>
<dbReference type="Proteomes" id="UP001285441">
    <property type="component" value="Unassembled WGS sequence"/>
</dbReference>
<dbReference type="AlphaFoldDB" id="A0AAE0U8B8"/>
<feature type="region of interest" description="Disordered" evidence="1">
    <location>
        <begin position="152"/>
        <end position="171"/>
    </location>
</feature>
<gene>
    <name evidence="2" type="ORF">B0H63DRAFT_55823</name>
</gene>
<evidence type="ECO:0000256" key="1">
    <source>
        <dbReference type="SAM" id="MobiDB-lite"/>
    </source>
</evidence>
<evidence type="ECO:0000313" key="3">
    <source>
        <dbReference type="Proteomes" id="UP001285441"/>
    </source>
</evidence>